<comment type="caution">
    <text evidence="1">The sequence shown here is derived from an EMBL/GenBank/DDBJ whole genome shotgun (WGS) entry which is preliminary data.</text>
</comment>
<reference evidence="1 2" key="1">
    <citation type="journal article" date="2015" name="Genome Announc.">
        <title>Draft Genome of the Euendolithic (true boring) Cyanobacterium Mastigocoleus testarum strain BC008.</title>
        <authorList>
            <person name="Guida B.S."/>
            <person name="Garcia-Pichel F."/>
        </authorList>
    </citation>
    <scope>NUCLEOTIDE SEQUENCE [LARGE SCALE GENOMIC DNA]</scope>
    <source>
        <strain evidence="1 2">BC008</strain>
    </source>
</reference>
<sequence>MDSFVCFDVLLQLRRIMTHHFSQLQVFVAGQAFSLKNFLYLYKFVKREFFGLKKTYNFQHKYHLNTYFFSRTVLIDVYSDRFFDIDIKLGV</sequence>
<dbReference type="Proteomes" id="UP000053372">
    <property type="component" value="Unassembled WGS sequence"/>
</dbReference>
<name>A0A0V7ZT59_9CYAN</name>
<dbReference type="AlphaFoldDB" id="A0A0V7ZT59"/>
<proteinExistence type="predicted"/>
<evidence type="ECO:0000313" key="2">
    <source>
        <dbReference type="Proteomes" id="UP000053372"/>
    </source>
</evidence>
<protein>
    <submittedName>
        <fullName evidence="1">Uncharacterized protein</fullName>
    </submittedName>
</protein>
<evidence type="ECO:0000313" key="1">
    <source>
        <dbReference type="EMBL" id="KST67737.1"/>
    </source>
</evidence>
<organism evidence="1 2">
    <name type="scientific">Mastigocoleus testarum BC008</name>
    <dbReference type="NCBI Taxonomy" id="371196"/>
    <lineage>
        <taxon>Bacteria</taxon>
        <taxon>Bacillati</taxon>
        <taxon>Cyanobacteriota</taxon>
        <taxon>Cyanophyceae</taxon>
        <taxon>Nostocales</taxon>
        <taxon>Hapalosiphonaceae</taxon>
        <taxon>Mastigocoleus</taxon>
    </lineage>
</organism>
<gene>
    <name evidence="1" type="ORF">BC008_44105</name>
</gene>
<accession>A0A0V7ZT59</accession>
<keyword evidence="2" id="KW-1185">Reference proteome</keyword>
<dbReference type="EMBL" id="LMTZ01000085">
    <property type="protein sequence ID" value="KST67737.1"/>
    <property type="molecule type" value="Genomic_DNA"/>
</dbReference>